<comment type="similarity">
    <text evidence="13">Belongs to the class-I aminoacyl-tRNA synthetase family.</text>
</comment>
<keyword evidence="7 12" id="KW-0694">RNA-binding</keyword>
<evidence type="ECO:0000256" key="3">
    <source>
        <dbReference type="ARBA" id="ARBA00022490"/>
    </source>
</evidence>
<keyword evidence="9 13" id="KW-0030">Aminoacyl-tRNA synthetase</keyword>
<dbReference type="PRINTS" id="PR01040">
    <property type="entry name" value="TRNASYNTHTYR"/>
</dbReference>
<dbReference type="Gene3D" id="1.10.240.10">
    <property type="entry name" value="Tyrosyl-Transfer RNA Synthetase"/>
    <property type="match status" value="1"/>
</dbReference>
<dbReference type="InterPro" id="IPR036986">
    <property type="entry name" value="S4_RNA-bd_sf"/>
</dbReference>
<comment type="catalytic activity">
    <reaction evidence="10">
        <text>tRNA(Tyr) + L-tyrosine + ATP = L-tyrosyl-tRNA(Tyr) + AMP + diphosphate + H(+)</text>
        <dbReference type="Rhea" id="RHEA:10220"/>
        <dbReference type="Rhea" id="RHEA-COMP:9706"/>
        <dbReference type="Rhea" id="RHEA-COMP:9707"/>
        <dbReference type="ChEBI" id="CHEBI:15378"/>
        <dbReference type="ChEBI" id="CHEBI:30616"/>
        <dbReference type="ChEBI" id="CHEBI:33019"/>
        <dbReference type="ChEBI" id="CHEBI:58315"/>
        <dbReference type="ChEBI" id="CHEBI:78442"/>
        <dbReference type="ChEBI" id="CHEBI:78536"/>
        <dbReference type="ChEBI" id="CHEBI:456215"/>
        <dbReference type="EC" id="6.1.1.1"/>
    </reaction>
</comment>
<dbReference type="CDD" id="cd00805">
    <property type="entry name" value="TyrRS_core"/>
    <property type="match status" value="1"/>
</dbReference>
<dbReference type="GO" id="GO:0005524">
    <property type="term" value="F:ATP binding"/>
    <property type="evidence" value="ECO:0007669"/>
    <property type="project" value="UniProtKB-KW"/>
</dbReference>
<dbReference type="SUPFAM" id="SSF55174">
    <property type="entry name" value="Alpha-L RNA-binding motif"/>
    <property type="match status" value="1"/>
</dbReference>
<dbReference type="GO" id="GO:0006437">
    <property type="term" value="P:tyrosyl-tRNA aminoacylation"/>
    <property type="evidence" value="ECO:0007669"/>
    <property type="project" value="UniProtKB-UniRule"/>
</dbReference>
<evidence type="ECO:0000256" key="1">
    <source>
        <dbReference type="ARBA" id="ARBA00011738"/>
    </source>
</evidence>
<gene>
    <name evidence="14" type="ORF">HKN21_02275</name>
</gene>
<dbReference type="NCBIfam" id="TIGR00234">
    <property type="entry name" value="tyrS"/>
    <property type="match status" value="1"/>
</dbReference>
<name>A0A7Y2E5F8_UNCEI</name>
<dbReference type="GO" id="GO:0005829">
    <property type="term" value="C:cytosol"/>
    <property type="evidence" value="ECO:0007669"/>
    <property type="project" value="TreeGrafter"/>
</dbReference>
<evidence type="ECO:0000313" key="15">
    <source>
        <dbReference type="Proteomes" id="UP000547674"/>
    </source>
</evidence>
<organism evidence="14 15">
    <name type="scientific">Eiseniibacteriota bacterium</name>
    <dbReference type="NCBI Taxonomy" id="2212470"/>
    <lineage>
        <taxon>Bacteria</taxon>
        <taxon>Candidatus Eiseniibacteriota</taxon>
    </lineage>
</organism>
<dbReference type="Gene3D" id="3.40.50.620">
    <property type="entry name" value="HUPs"/>
    <property type="match status" value="1"/>
</dbReference>
<dbReference type="EMBL" id="JABDJR010000078">
    <property type="protein sequence ID" value="NNF05564.1"/>
    <property type="molecule type" value="Genomic_DNA"/>
</dbReference>
<protein>
    <recommendedName>
        <fullName evidence="2 11">Tyrosine--tRNA ligase</fullName>
        <ecNumber evidence="2 11">6.1.1.1</ecNumber>
    </recommendedName>
</protein>
<evidence type="ECO:0000256" key="6">
    <source>
        <dbReference type="ARBA" id="ARBA00022840"/>
    </source>
</evidence>
<dbReference type="PROSITE" id="PS50889">
    <property type="entry name" value="S4"/>
    <property type="match status" value="1"/>
</dbReference>
<dbReference type="FunFam" id="3.40.50.620:FF:000061">
    <property type="entry name" value="Tyrosine--tRNA ligase"/>
    <property type="match status" value="1"/>
</dbReference>
<dbReference type="InterPro" id="IPR024088">
    <property type="entry name" value="Tyr-tRNA-ligase_bac-type"/>
</dbReference>
<comment type="subunit">
    <text evidence="1">Homodimer.</text>
</comment>
<evidence type="ECO:0000256" key="4">
    <source>
        <dbReference type="ARBA" id="ARBA00022598"/>
    </source>
</evidence>
<evidence type="ECO:0000256" key="5">
    <source>
        <dbReference type="ARBA" id="ARBA00022741"/>
    </source>
</evidence>
<accession>A0A7Y2E5F8</accession>
<feature type="non-terminal residue" evidence="14">
    <location>
        <position position="374"/>
    </location>
</feature>
<dbReference type="Proteomes" id="UP000547674">
    <property type="component" value="Unassembled WGS sequence"/>
</dbReference>
<keyword evidence="3" id="KW-0963">Cytoplasm</keyword>
<dbReference type="HAMAP" id="MF_02007">
    <property type="entry name" value="Tyr_tRNA_synth_type2"/>
    <property type="match status" value="1"/>
</dbReference>
<evidence type="ECO:0000256" key="7">
    <source>
        <dbReference type="ARBA" id="ARBA00022884"/>
    </source>
</evidence>
<keyword evidence="4 13" id="KW-0436">Ligase</keyword>
<dbReference type="AlphaFoldDB" id="A0A7Y2E5F8"/>
<dbReference type="CDD" id="cd00165">
    <property type="entry name" value="S4"/>
    <property type="match status" value="1"/>
</dbReference>
<keyword evidence="8 13" id="KW-0648">Protein biosynthesis</keyword>
<evidence type="ECO:0000256" key="8">
    <source>
        <dbReference type="ARBA" id="ARBA00022917"/>
    </source>
</evidence>
<dbReference type="PANTHER" id="PTHR11766:SF1">
    <property type="entry name" value="TYROSINE--TRNA LIGASE"/>
    <property type="match status" value="1"/>
</dbReference>
<evidence type="ECO:0000256" key="12">
    <source>
        <dbReference type="PROSITE-ProRule" id="PRU00182"/>
    </source>
</evidence>
<keyword evidence="6 13" id="KW-0067">ATP-binding</keyword>
<proteinExistence type="inferred from homology"/>
<keyword evidence="5 13" id="KW-0547">Nucleotide-binding</keyword>
<evidence type="ECO:0000313" key="14">
    <source>
        <dbReference type="EMBL" id="NNF05564.1"/>
    </source>
</evidence>
<evidence type="ECO:0000256" key="13">
    <source>
        <dbReference type="RuleBase" id="RU363036"/>
    </source>
</evidence>
<evidence type="ECO:0000256" key="11">
    <source>
        <dbReference type="NCBIfam" id="TIGR00234"/>
    </source>
</evidence>
<reference evidence="14 15" key="1">
    <citation type="submission" date="2020-03" db="EMBL/GenBank/DDBJ databases">
        <title>Metabolic flexibility allows generalist bacteria to become dominant in a frequently disturbed ecosystem.</title>
        <authorList>
            <person name="Chen Y.-J."/>
            <person name="Leung P.M."/>
            <person name="Bay S.K."/>
            <person name="Hugenholtz P."/>
            <person name="Kessler A.J."/>
            <person name="Shelley G."/>
            <person name="Waite D.W."/>
            <person name="Cook P.L."/>
            <person name="Greening C."/>
        </authorList>
    </citation>
    <scope>NUCLEOTIDE SEQUENCE [LARGE SCALE GENOMIC DNA]</scope>
    <source>
        <strain evidence="14">SS_bin_28</strain>
    </source>
</reference>
<dbReference type="InterPro" id="IPR002307">
    <property type="entry name" value="Tyr-tRNA-ligase"/>
</dbReference>
<dbReference type="InterPro" id="IPR024108">
    <property type="entry name" value="Tyr-tRNA-ligase_bac_2"/>
</dbReference>
<evidence type="ECO:0000256" key="9">
    <source>
        <dbReference type="ARBA" id="ARBA00023146"/>
    </source>
</evidence>
<evidence type="ECO:0000256" key="10">
    <source>
        <dbReference type="ARBA" id="ARBA00048248"/>
    </source>
</evidence>
<dbReference type="SUPFAM" id="SSF52374">
    <property type="entry name" value="Nucleotidylyl transferase"/>
    <property type="match status" value="1"/>
</dbReference>
<dbReference type="InterPro" id="IPR002305">
    <property type="entry name" value="aa-tRNA-synth_Ic"/>
</dbReference>
<dbReference type="InterPro" id="IPR001412">
    <property type="entry name" value="aa-tRNA-synth_I_CS"/>
</dbReference>
<dbReference type="PANTHER" id="PTHR11766">
    <property type="entry name" value="TYROSYL-TRNA SYNTHETASE"/>
    <property type="match status" value="1"/>
</dbReference>
<dbReference type="PROSITE" id="PS00178">
    <property type="entry name" value="AA_TRNA_LIGASE_I"/>
    <property type="match status" value="1"/>
</dbReference>
<evidence type="ECO:0000256" key="2">
    <source>
        <dbReference type="ARBA" id="ARBA00013160"/>
    </source>
</evidence>
<dbReference type="Gene3D" id="3.10.290.10">
    <property type="entry name" value="RNA-binding S4 domain"/>
    <property type="match status" value="1"/>
</dbReference>
<dbReference type="GO" id="GO:0004831">
    <property type="term" value="F:tyrosine-tRNA ligase activity"/>
    <property type="evidence" value="ECO:0007669"/>
    <property type="project" value="UniProtKB-UniRule"/>
</dbReference>
<sequence length="374" mass="42055">MLPPVAEQLEQIQHGTQEVLPLKELEAKLEASVKENRPLRIKMGFDPSAPDIHLGHAVGLRKLKTFQDLGHQIVLIVGDYTGMVGDPTGRKETRPRLTREQVDANAQTYLDQFFKVLDPDKCEVRRNGEWFGKMHFDEVMGLAARFTVARMLERDDFEKRYKAGEPISIHEFFYPIMQGYDSVVIKSDVELGGTEQKFNLLVGRTLQEAHSQPPQVILTLPILEGIDGVQRMSKSLGNYIGVTEAPRDMFGKVMSIPDNMIVRYFKLATTMHPKEVQEIEAKLKAGENPRHIKATLGKAIVAMYHDEEAAEQASEEFNRMFKGGQAPDDMPEFELEADGAGLWIIRAVTGAGLVKSNGEARRMIKQRAVRVDGE</sequence>
<dbReference type="EC" id="6.1.1.1" evidence="2 11"/>
<dbReference type="GO" id="GO:0003723">
    <property type="term" value="F:RNA binding"/>
    <property type="evidence" value="ECO:0007669"/>
    <property type="project" value="UniProtKB-KW"/>
</dbReference>
<comment type="caution">
    <text evidence="14">The sequence shown here is derived from an EMBL/GenBank/DDBJ whole genome shotgun (WGS) entry which is preliminary data.</text>
</comment>
<dbReference type="Pfam" id="PF00579">
    <property type="entry name" value="tRNA-synt_1b"/>
    <property type="match status" value="1"/>
</dbReference>
<dbReference type="InterPro" id="IPR014729">
    <property type="entry name" value="Rossmann-like_a/b/a_fold"/>
</dbReference>